<reference evidence="2 3" key="1">
    <citation type="submission" date="2022-01" db="EMBL/GenBank/DDBJ databases">
        <title>Octadecabacter sp. nov., isolated from a marine alga.</title>
        <authorList>
            <person name="Jin M.S."/>
            <person name="Kim H.M."/>
            <person name="Han D.M."/>
            <person name="Jung J.J."/>
            <person name="Jeon C.O."/>
        </authorList>
    </citation>
    <scope>NUCLEOTIDE SEQUENCE [LARGE SCALE GENOMIC DNA]</scope>
    <source>
        <strain evidence="2 3">G9-8</strain>
    </source>
</reference>
<organism evidence="2 3">
    <name type="scientific">Octadecabacter dasysiphoniae</name>
    <dbReference type="NCBI Taxonomy" id="2909341"/>
    <lineage>
        <taxon>Bacteria</taxon>
        <taxon>Pseudomonadati</taxon>
        <taxon>Pseudomonadota</taxon>
        <taxon>Alphaproteobacteria</taxon>
        <taxon>Rhodobacterales</taxon>
        <taxon>Roseobacteraceae</taxon>
        <taxon>Octadecabacter</taxon>
    </lineage>
</organism>
<comment type="caution">
    <text evidence="2">The sequence shown here is derived from an EMBL/GenBank/DDBJ whole genome shotgun (WGS) entry which is preliminary data.</text>
</comment>
<dbReference type="Proteomes" id="UP001200557">
    <property type="component" value="Unassembled WGS sequence"/>
</dbReference>
<accession>A0ABS9D0R9</accession>
<evidence type="ECO:0000313" key="3">
    <source>
        <dbReference type="Proteomes" id="UP001200557"/>
    </source>
</evidence>
<keyword evidence="3" id="KW-1185">Reference proteome</keyword>
<protein>
    <submittedName>
        <fullName evidence="2">Uncharacterized protein</fullName>
    </submittedName>
</protein>
<feature type="signal peptide" evidence="1">
    <location>
        <begin position="1"/>
        <end position="21"/>
    </location>
</feature>
<dbReference type="RefSeq" id="WP_235226242.1">
    <property type="nucleotide sequence ID" value="NZ_JAKGAQ010000003.1"/>
</dbReference>
<evidence type="ECO:0000313" key="2">
    <source>
        <dbReference type="EMBL" id="MCF2871908.1"/>
    </source>
</evidence>
<dbReference type="EMBL" id="JAKGAQ010000003">
    <property type="protein sequence ID" value="MCF2871908.1"/>
    <property type="molecule type" value="Genomic_DNA"/>
</dbReference>
<sequence length="92" mass="9476">MRFAVALLIALAACAEFPALDDTVPLDQTRAGFPDLIPLGPLITQAGAATSTAATAASDLSPRLAGLNARAARLRGPVIAAPVRTRMLRGIR</sequence>
<evidence type="ECO:0000256" key="1">
    <source>
        <dbReference type="SAM" id="SignalP"/>
    </source>
</evidence>
<proteinExistence type="predicted"/>
<feature type="chain" id="PRO_5046662602" evidence="1">
    <location>
        <begin position="22"/>
        <end position="92"/>
    </location>
</feature>
<gene>
    <name evidence="2" type="ORF">L0664_12590</name>
</gene>
<keyword evidence="1" id="KW-0732">Signal</keyword>
<name>A0ABS9D0R9_9RHOB</name>